<organism evidence="2 3">
    <name type="scientific">Marinobacterium iners DSM 11526</name>
    <dbReference type="NCBI Taxonomy" id="1122198"/>
    <lineage>
        <taxon>Bacteria</taxon>
        <taxon>Pseudomonadati</taxon>
        <taxon>Pseudomonadota</taxon>
        <taxon>Gammaproteobacteria</taxon>
        <taxon>Oceanospirillales</taxon>
        <taxon>Oceanospirillaceae</taxon>
        <taxon>Marinobacterium</taxon>
    </lineage>
</organism>
<dbReference type="EMBL" id="FNRJ01000031">
    <property type="protein sequence ID" value="SEB17737.1"/>
    <property type="molecule type" value="Genomic_DNA"/>
</dbReference>
<evidence type="ECO:0000313" key="2">
    <source>
        <dbReference type="EMBL" id="SEB17737.1"/>
    </source>
</evidence>
<accession>A0A1H4H7D0</accession>
<dbReference type="Proteomes" id="UP000242469">
    <property type="component" value="Unassembled WGS sequence"/>
</dbReference>
<keyword evidence="1" id="KW-1133">Transmembrane helix</keyword>
<protein>
    <submittedName>
        <fullName evidence="2">Uncharacterized protein</fullName>
    </submittedName>
</protein>
<dbReference type="RefSeq" id="WP_091828180.1">
    <property type="nucleotide sequence ID" value="NZ_FNRJ01000031.1"/>
</dbReference>
<evidence type="ECO:0000256" key="1">
    <source>
        <dbReference type="SAM" id="Phobius"/>
    </source>
</evidence>
<feature type="transmembrane region" description="Helical" evidence="1">
    <location>
        <begin position="80"/>
        <end position="99"/>
    </location>
</feature>
<keyword evidence="3" id="KW-1185">Reference proteome</keyword>
<sequence length="146" mass="16456">MDPRVPISTDNIYKFQATFGLVIIITAFVLFVLNNQHANQSIISNLEKLLVIDESAKQAEEHEKLYKRQIDVAVSNRTHYTYVIGVILAIGILVSWSGFTRWSKQVQPFHDDILRLEKEKLELEVAALRNQAGSDSPNTGEKSTAS</sequence>
<keyword evidence="1" id="KW-0472">Membrane</keyword>
<keyword evidence="1" id="KW-0812">Transmembrane</keyword>
<gene>
    <name evidence="2" type="ORF">SAMN02745729_1313</name>
</gene>
<name>A0A1H4H7D0_9GAMM</name>
<feature type="transmembrane region" description="Helical" evidence="1">
    <location>
        <begin position="12"/>
        <end position="33"/>
    </location>
</feature>
<dbReference type="OrthoDB" id="8908843at2"/>
<evidence type="ECO:0000313" key="3">
    <source>
        <dbReference type="Proteomes" id="UP000242469"/>
    </source>
</evidence>
<reference evidence="3" key="1">
    <citation type="submission" date="2016-10" db="EMBL/GenBank/DDBJ databases">
        <authorList>
            <person name="Varghese N."/>
            <person name="Submissions S."/>
        </authorList>
    </citation>
    <scope>NUCLEOTIDE SEQUENCE [LARGE SCALE GENOMIC DNA]</scope>
    <source>
        <strain evidence="3">DSM 11526</strain>
    </source>
</reference>
<dbReference type="STRING" id="1122198.SAMN02745729_1313"/>
<dbReference type="AlphaFoldDB" id="A0A1H4H7D0"/>
<proteinExistence type="predicted"/>